<comment type="caution">
    <text evidence="1">The sequence shown here is derived from an EMBL/GenBank/DDBJ whole genome shotgun (WGS) entry which is preliminary data.</text>
</comment>
<evidence type="ECO:0000313" key="1">
    <source>
        <dbReference type="EMBL" id="KAJ9096137.1"/>
    </source>
</evidence>
<accession>A0ACC2VC43</accession>
<gene>
    <name evidence="1" type="ORF">QFC20_006513</name>
</gene>
<sequence>MNVTTQASTLESMQALMVQMQKSLQHQVQQQQQQHQQLLQQQQLDFQVRMEQLLVGKGKGVEFPSASVTNGPLASLAQAVKTPLASHSSLNQAPEIDENLIGIASNEPLQNSPELGRPTSRTRHSQYTTSHTKIKASDLPKFGGDKGEDVGVWIGQLSAIFDANNCTNSEIVAFLSVILKDTALKWFTRLGPKGRSQFLTWIHWQEAIRQRFLNANYLAEKKRLWKKRDLRDNVDMANYFYAKVDLQAFVFEEDTPGSKLIFDILDGLPDYMLPTLKSSISPDMDLLDFKRILLEYEKGLRWKGPWSSRRQGNNTVARSNNSTYDRSKPSPSAKYKDTSKPRPRACSCGGMHWYIDCPKKATKSNVVSSFRPSPNRIPVHRSSSKWPTYNSGTKPNAQRKFERKEGRMNSVRLDNDVIEIGLPEQGNDGFDDINNALCNKESLCNNIQSKDSSLQNRHSGKVPTIHL</sequence>
<evidence type="ECO:0000313" key="2">
    <source>
        <dbReference type="Proteomes" id="UP001230649"/>
    </source>
</evidence>
<protein>
    <submittedName>
        <fullName evidence="1">Uncharacterized protein</fullName>
    </submittedName>
</protein>
<proteinExistence type="predicted"/>
<keyword evidence="2" id="KW-1185">Reference proteome</keyword>
<organism evidence="1 2">
    <name type="scientific">Naganishia adeliensis</name>
    <dbReference type="NCBI Taxonomy" id="92952"/>
    <lineage>
        <taxon>Eukaryota</taxon>
        <taxon>Fungi</taxon>
        <taxon>Dikarya</taxon>
        <taxon>Basidiomycota</taxon>
        <taxon>Agaricomycotina</taxon>
        <taxon>Tremellomycetes</taxon>
        <taxon>Filobasidiales</taxon>
        <taxon>Filobasidiaceae</taxon>
        <taxon>Naganishia</taxon>
    </lineage>
</organism>
<dbReference type="EMBL" id="JASBWS010000117">
    <property type="protein sequence ID" value="KAJ9096137.1"/>
    <property type="molecule type" value="Genomic_DNA"/>
</dbReference>
<reference evidence="1" key="1">
    <citation type="submission" date="2023-04" db="EMBL/GenBank/DDBJ databases">
        <title>Draft Genome sequencing of Naganishia species isolated from polar environments using Oxford Nanopore Technology.</title>
        <authorList>
            <person name="Leo P."/>
            <person name="Venkateswaran K."/>
        </authorList>
    </citation>
    <scope>NUCLEOTIDE SEQUENCE</scope>
    <source>
        <strain evidence="1">MNA-CCFEE 5262</strain>
    </source>
</reference>
<dbReference type="Proteomes" id="UP001230649">
    <property type="component" value="Unassembled WGS sequence"/>
</dbReference>
<name>A0ACC2VC43_9TREE</name>